<dbReference type="InterPro" id="IPR011703">
    <property type="entry name" value="ATPase_AAA-3"/>
</dbReference>
<feature type="domain" description="AAA+ ATPase" evidence="1">
    <location>
        <begin position="37"/>
        <end position="178"/>
    </location>
</feature>
<evidence type="ECO:0000313" key="3">
    <source>
        <dbReference type="Proteomes" id="UP000186309"/>
    </source>
</evidence>
<dbReference type="SMART" id="SM00382">
    <property type="entry name" value="AAA"/>
    <property type="match status" value="1"/>
</dbReference>
<dbReference type="GO" id="GO:0016887">
    <property type="term" value="F:ATP hydrolysis activity"/>
    <property type="evidence" value="ECO:0007669"/>
    <property type="project" value="InterPro"/>
</dbReference>
<dbReference type="PIRSF" id="PIRSF002849">
    <property type="entry name" value="AAA_ATPase_chaperone_MoxR_prd"/>
    <property type="match status" value="1"/>
</dbReference>
<dbReference type="Gene3D" id="3.40.50.300">
    <property type="entry name" value="P-loop containing nucleotide triphosphate hydrolases"/>
    <property type="match status" value="1"/>
</dbReference>
<dbReference type="GO" id="GO:0005524">
    <property type="term" value="F:ATP binding"/>
    <property type="evidence" value="ECO:0007669"/>
    <property type="project" value="InterPro"/>
</dbReference>
<dbReference type="CDD" id="cd00009">
    <property type="entry name" value="AAA"/>
    <property type="match status" value="1"/>
</dbReference>
<dbReference type="InterPro" id="IPR050764">
    <property type="entry name" value="CbbQ/NirQ/NorQ/GpvN"/>
</dbReference>
<dbReference type="Pfam" id="PF17863">
    <property type="entry name" value="AAA_lid_2"/>
    <property type="match status" value="1"/>
</dbReference>
<sequence length="318" mass="35444">MDLERFHEHALRLKDGLRRVFFGHDDVIEQLLATVYAGGHVLIEGVPGLGKTLLAKSLARLFDADFQRVQFTPDLMPSDILGTEVFHLASQSFRLRKGPIFTTILLADEINRSPPKTQAGLLEVMEERSVSLGSETHALSPLFTVLATQNPIEYEGTYPLPEAQVDRFMSKILIRYPSLDEELLVLQAYDRGHDLHRAAQHELKPVTNPEEVLAARRELVGIRIAPEVLRYLGEVVRATRSYPQVQVGASPRAAVHLLLMSKARAAMEGREFVTPDDVKAVAPAVLRHRLILTPEAQVAAETPDRVLARVLGQVEVPR</sequence>
<gene>
    <name evidence="2" type="ORF">BSF38_00912</name>
</gene>
<keyword evidence="3" id="KW-1185">Reference proteome</keyword>
<dbReference type="RefSeq" id="WP_076343660.1">
    <property type="nucleotide sequence ID" value="NZ_CP019082.1"/>
</dbReference>
<proteinExistence type="predicted"/>
<dbReference type="InterPro" id="IPR003593">
    <property type="entry name" value="AAA+_ATPase"/>
</dbReference>
<dbReference type="PANTHER" id="PTHR42759:SF1">
    <property type="entry name" value="MAGNESIUM-CHELATASE SUBUNIT CHLD"/>
    <property type="match status" value="1"/>
</dbReference>
<dbReference type="EMBL" id="CP019082">
    <property type="protein sequence ID" value="APW59488.1"/>
    <property type="molecule type" value="Genomic_DNA"/>
</dbReference>
<dbReference type="Proteomes" id="UP000186309">
    <property type="component" value="Chromosome"/>
</dbReference>
<name>A0A1U7CKQ8_9BACT</name>
<dbReference type="Pfam" id="PF07726">
    <property type="entry name" value="AAA_3"/>
    <property type="match status" value="1"/>
</dbReference>
<dbReference type="PANTHER" id="PTHR42759">
    <property type="entry name" value="MOXR FAMILY PROTEIN"/>
    <property type="match status" value="1"/>
</dbReference>
<dbReference type="SUPFAM" id="SSF52540">
    <property type="entry name" value="P-loop containing nucleoside triphosphate hydrolases"/>
    <property type="match status" value="1"/>
</dbReference>
<dbReference type="OrthoDB" id="9773454at2"/>
<accession>A0A1U7CKQ8</accession>
<evidence type="ECO:0000313" key="2">
    <source>
        <dbReference type="EMBL" id="APW59488.1"/>
    </source>
</evidence>
<reference evidence="3" key="1">
    <citation type="submission" date="2016-12" db="EMBL/GenBank/DDBJ databases">
        <title>Comparative genomics of four Isosphaeraceae planctomycetes: a common pool of plasmids and glycoside hydrolase genes.</title>
        <authorList>
            <person name="Ivanova A."/>
        </authorList>
    </citation>
    <scope>NUCLEOTIDE SEQUENCE [LARGE SCALE GENOMIC DNA]</scope>
    <source>
        <strain evidence="3">PX4</strain>
    </source>
</reference>
<dbReference type="InterPro" id="IPR027417">
    <property type="entry name" value="P-loop_NTPase"/>
</dbReference>
<organism evidence="2 3">
    <name type="scientific">Paludisphaera borealis</name>
    <dbReference type="NCBI Taxonomy" id="1387353"/>
    <lineage>
        <taxon>Bacteria</taxon>
        <taxon>Pseudomonadati</taxon>
        <taxon>Planctomycetota</taxon>
        <taxon>Planctomycetia</taxon>
        <taxon>Isosphaerales</taxon>
        <taxon>Isosphaeraceae</taxon>
        <taxon>Paludisphaera</taxon>
    </lineage>
</organism>
<dbReference type="AlphaFoldDB" id="A0A1U7CKQ8"/>
<dbReference type="KEGG" id="pbor:BSF38_00912"/>
<evidence type="ECO:0000259" key="1">
    <source>
        <dbReference type="SMART" id="SM00382"/>
    </source>
</evidence>
<protein>
    <recommendedName>
        <fullName evidence="1">AAA+ ATPase domain-containing protein</fullName>
    </recommendedName>
</protein>
<dbReference type="STRING" id="1387353.BSF38_00912"/>
<dbReference type="Gene3D" id="1.10.8.80">
    <property type="entry name" value="Magnesium chelatase subunit I, C-Terminal domain"/>
    <property type="match status" value="1"/>
</dbReference>
<dbReference type="InterPro" id="IPR041628">
    <property type="entry name" value="ChlI/MoxR_AAA_lid"/>
</dbReference>